<dbReference type="Proteomes" id="UP000501379">
    <property type="component" value="Chromosome"/>
</dbReference>
<feature type="region of interest" description="Disordered" evidence="5">
    <location>
        <begin position="25"/>
        <end position="47"/>
    </location>
</feature>
<keyword evidence="8" id="KW-1185">Reference proteome</keyword>
<evidence type="ECO:0000256" key="1">
    <source>
        <dbReference type="ARBA" id="ARBA00004418"/>
    </source>
</evidence>
<accession>A0A6M8FVE3</accession>
<name>A0A6M8FVE3_9GAMM</name>
<evidence type="ECO:0000313" key="7">
    <source>
        <dbReference type="EMBL" id="QKE63866.1"/>
    </source>
</evidence>
<dbReference type="EMBL" id="CP053697">
    <property type="protein sequence ID" value="QKE63866.1"/>
    <property type="molecule type" value="Genomic_DNA"/>
</dbReference>
<protein>
    <submittedName>
        <fullName evidence="7">Spy/CpxP family protein refolding chaperone</fullName>
    </submittedName>
</protein>
<keyword evidence="4" id="KW-0574">Periplasm</keyword>
<reference evidence="7" key="1">
    <citation type="submission" date="2020-07" db="EMBL/GenBank/DDBJ databases">
        <title>Nitrate ammonifying Pseudomonas campi sp. nov. isolated from German agricultural grassland.</title>
        <authorList>
            <person name="Timsy T."/>
            <person name="Ulrich A."/>
            <person name="Spanner T."/>
            <person name="Foesel B."/>
            <person name="Kolb S."/>
            <person name="Horn M.A."/>
            <person name="Behrendt U."/>
        </authorList>
    </citation>
    <scope>NUCLEOTIDE SEQUENCE</scope>
    <source>
        <strain evidence="7">S1-A32-2</strain>
    </source>
</reference>
<dbReference type="GO" id="GO:0030288">
    <property type="term" value="C:outer membrane-bounded periplasmic space"/>
    <property type="evidence" value="ECO:0007669"/>
    <property type="project" value="TreeGrafter"/>
</dbReference>
<dbReference type="RefSeq" id="WP_173208160.1">
    <property type="nucleotide sequence ID" value="NZ_CP053697.2"/>
</dbReference>
<evidence type="ECO:0000313" key="8">
    <source>
        <dbReference type="Proteomes" id="UP000501379"/>
    </source>
</evidence>
<feature type="chain" id="PRO_5027008601" evidence="6">
    <location>
        <begin position="21"/>
        <end position="148"/>
    </location>
</feature>
<comment type="similarity">
    <text evidence="2">Belongs to the CpxP/Spy family.</text>
</comment>
<evidence type="ECO:0000256" key="3">
    <source>
        <dbReference type="ARBA" id="ARBA00022729"/>
    </source>
</evidence>
<dbReference type="KEGG" id="pcam:HNE05_11060"/>
<proteinExistence type="inferred from homology"/>
<dbReference type="PANTHER" id="PTHR38102:SF1">
    <property type="entry name" value="PERIPLASMIC CHAPERONE SPY"/>
    <property type="match status" value="1"/>
</dbReference>
<dbReference type="Pfam" id="PF07813">
    <property type="entry name" value="LTXXQ"/>
    <property type="match status" value="1"/>
</dbReference>
<feature type="region of interest" description="Disordered" evidence="5">
    <location>
        <begin position="113"/>
        <end position="148"/>
    </location>
</feature>
<keyword evidence="3 6" id="KW-0732">Signal</keyword>
<evidence type="ECO:0000256" key="6">
    <source>
        <dbReference type="SAM" id="SignalP"/>
    </source>
</evidence>
<dbReference type="InterPro" id="IPR052211">
    <property type="entry name" value="Cpx_auxiliary_protein"/>
</dbReference>
<sequence>MRKTLIALLLAGALPTLALAMPDAEPREHKHCGQSDMRGEHRGPGMRMFKDLDLSAEQREQMGKLMRERKGGPQEITQKYLDKLSDADKQAMHKELESARLEHDKAIRAILTPEQQKTFDAHKAEMDKRRAEREEFAAWKAEKDSKAE</sequence>
<evidence type="ECO:0000256" key="5">
    <source>
        <dbReference type="SAM" id="MobiDB-lite"/>
    </source>
</evidence>
<organism evidence="7 8">
    <name type="scientific">Aquipseudomonas campi</name>
    <dbReference type="NCBI Taxonomy" id="2731681"/>
    <lineage>
        <taxon>Bacteria</taxon>
        <taxon>Pseudomonadati</taxon>
        <taxon>Pseudomonadota</taxon>
        <taxon>Gammaproteobacteria</taxon>
        <taxon>Pseudomonadales</taxon>
        <taxon>Pseudomonadaceae</taxon>
        <taxon>Aquipseudomonas</taxon>
    </lineage>
</organism>
<feature type="signal peptide" evidence="6">
    <location>
        <begin position="1"/>
        <end position="20"/>
    </location>
</feature>
<dbReference type="GO" id="GO:0051082">
    <property type="term" value="F:unfolded protein binding"/>
    <property type="evidence" value="ECO:0007669"/>
    <property type="project" value="TreeGrafter"/>
</dbReference>
<feature type="compositionally biased region" description="Basic and acidic residues" evidence="5">
    <location>
        <begin position="117"/>
        <end position="148"/>
    </location>
</feature>
<dbReference type="Gene3D" id="1.20.120.1490">
    <property type="match status" value="1"/>
</dbReference>
<gene>
    <name evidence="7" type="ORF">HNE05_11060</name>
</gene>
<evidence type="ECO:0000256" key="2">
    <source>
        <dbReference type="ARBA" id="ARBA00008441"/>
    </source>
</evidence>
<dbReference type="AlphaFoldDB" id="A0A6M8FVE3"/>
<dbReference type="InterPro" id="IPR012899">
    <property type="entry name" value="LTXXQ"/>
</dbReference>
<evidence type="ECO:0000256" key="4">
    <source>
        <dbReference type="ARBA" id="ARBA00022764"/>
    </source>
</evidence>
<dbReference type="PANTHER" id="PTHR38102">
    <property type="entry name" value="PERIPLASMIC CHAPERONE SPY"/>
    <property type="match status" value="1"/>
</dbReference>
<comment type="subcellular location">
    <subcellularLocation>
        <location evidence="1">Periplasm</location>
    </subcellularLocation>
</comment>